<protein>
    <submittedName>
        <fullName evidence="3">Myb-like DNA-binding domain containing protein</fullName>
    </submittedName>
</protein>
<dbReference type="VEuPathDB" id="TrichDB:TRFO_18583"/>
<dbReference type="GO" id="GO:0000978">
    <property type="term" value="F:RNA polymerase II cis-regulatory region sequence-specific DNA binding"/>
    <property type="evidence" value="ECO:0007669"/>
    <property type="project" value="TreeGrafter"/>
</dbReference>
<dbReference type="PROSITE" id="PS51294">
    <property type="entry name" value="HTH_MYB"/>
    <property type="match status" value="2"/>
</dbReference>
<dbReference type="InterPro" id="IPR001005">
    <property type="entry name" value="SANT/Myb"/>
</dbReference>
<dbReference type="GeneID" id="94834972"/>
<feature type="domain" description="Myb-like" evidence="1">
    <location>
        <begin position="118"/>
        <end position="168"/>
    </location>
</feature>
<feature type="domain" description="HTH myb-type" evidence="2">
    <location>
        <begin position="67"/>
        <end position="117"/>
    </location>
</feature>
<evidence type="ECO:0000313" key="4">
    <source>
        <dbReference type="Proteomes" id="UP000179807"/>
    </source>
</evidence>
<dbReference type="SUPFAM" id="SSF46689">
    <property type="entry name" value="Homeodomain-like"/>
    <property type="match status" value="1"/>
</dbReference>
<dbReference type="EMBL" id="MLAK01000578">
    <property type="protein sequence ID" value="OHT11803.1"/>
    <property type="molecule type" value="Genomic_DNA"/>
</dbReference>
<dbReference type="AlphaFoldDB" id="A0A1J4KKP8"/>
<accession>A0A1J4KKP8</accession>
<evidence type="ECO:0000313" key="3">
    <source>
        <dbReference type="EMBL" id="OHT11803.1"/>
    </source>
</evidence>
<dbReference type="PANTHER" id="PTHR45614">
    <property type="entry name" value="MYB PROTEIN-RELATED"/>
    <property type="match status" value="1"/>
</dbReference>
<dbReference type="PROSITE" id="PS50090">
    <property type="entry name" value="MYB_LIKE"/>
    <property type="match status" value="2"/>
</dbReference>
<name>A0A1J4KKP8_9EUKA</name>
<keyword evidence="4" id="KW-1185">Reference proteome</keyword>
<comment type="caution">
    <text evidence="3">The sequence shown here is derived from an EMBL/GenBank/DDBJ whole genome shotgun (WGS) entry which is preliminary data.</text>
</comment>
<reference evidence="3" key="1">
    <citation type="submission" date="2016-10" db="EMBL/GenBank/DDBJ databases">
        <authorList>
            <person name="Benchimol M."/>
            <person name="Almeida L.G."/>
            <person name="Vasconcelos A.T."/>
            <person name="Perreira-Neves A."/>
            <person name="Rosa I.A."/>
            <person name="Tasca T."/>
            <person name="Bogo M.R."/>
            <person name="de Souza W."/>
        </authorList>
    </citation>
    <scope>NUCLEOTIDE SEQUENCE [LARGE SCALE GENOMIC DNA]</scope>
    <source>
        <strain evidence="3">K</strain>
    </source>
</reference>
<dbReference type="InterPro" id="IPR009057">
    <property type="entry name" value="Homeodomain-like_sf"/>
</dbReference>
<dbReference type="Proteomes" id="UP000179807">
    <property type="component" value="Unassembled WGS sequence"/>
</dbReference>
<dbReference type="Gene3D" id="1.10.10.60">
    <property type="entry name" value="Homeodomain-like"/>
    <property type="match status" value="2"/>
</dbReference>
<dbReference type="InterPro" id="IPR050560">
    <property type="entry name" value="MYB_TF"/>
</dbReference>
<dbReference type="OrthoDB" id="2143914at2759"/>
<feature type="domain" description="Myb-like" evidence="1">
    <location>
        <begin position="67"/>
        <end position="117"/>
    </location>
</feature>
<dbReference type="RefSeq" id="XP_068364939.1">
    <property type="nucleotide sequence ID" value="XM_068500268.1"/>
</dbReference>
<dbReference type="SMART" id="SM00717">
    <property type="entry name" value="SANT"/>
    <property type="match status" value="2"/>
</dbReference>
<feature type="domain" description="HTH myb-type" evidence="2">
    <location>
        <begin position="118"/>
        <end position="172"/>
    </location>
</feature>
<dbReference type="CDD" id="cd00167">
    <property type="entry name" value="SANT"/>
    <property type="match status" value="2"/>
</dbReference>
<proteinExistence type="predicted"/>
<dbReference type="InterPro" id="IPR017930">
    <property type="entry name" value="Myb_dom"/>
</dbReference>
<organism evidence="3 4">
    <name type="scientific">Tritrichomonas foetus</name>
    <dbReference type="NCBI Taxonomy" id="1144522"/>
    <lineage>
        <taxon>Eukaryota</taxon>
        <taxon>Metamonada</taxon>
        <taxon>Parabasalia</taxon>
        <taxon>Tritrichomonadida</taxon>
        <taxon>Tritrichomonadidae</taxon>
        <taxon>Tritrichomonas</taxon>
    </lineage>
</organism>
<evidence type="ECO:0000259" key="1">
    <source>
        <dbReference type="PROSITE" id="PS50090"/>
    </source>
</evidence>
<dbReference type="Pfam" id="PF13921">
    <property type="entry name" value="Myb_DNA-bind_6"/>
    <property type="match status" value="1"/>
</dbReference>
<sequence length="214" mass="25432">MIRESQKKFSWKLLKEIVYSLISVNHFKRINFKAYSIKSRSHDITFYSLAMELSATACEYTHEGATEKVHRRHKFTKEEDQRIVDFFENHGPNWKKMAKLFDGLTPRQLRGRYTQYLDPSVKNTPWTKEEEDLLLKCQELYGNTWSVIVKKFPCRSPANLKNQWLKIQRRNIINDRSKNNDFSEIDAVNPYLSTESTDDDDLEAWCHEISGTEW</sequence>
<evidence type="ECO:0000259" key="2">
    <source>
        <dbReference type="PROSITE" id="PS51294"/>
    </source>
</evidence>
<dbReference type="GO" id="GO:0000981">
    <property type="term" value="F:DNA-binding transcription factor activity, RNA polymerase II-specific"/>
    <property type="evidence" value="ECO:0007669"/>
    <property type="project" value="TreeGrafter"/>
</dbReference>
<dbReference type="PANTHER" id="PTHR45614:SF253">
    <property type="entry name" value="CHROMOSOME UNDETERMINED SCAFFOLD_38, WHOLE GENOME SHOTGUN SEQUENCE"/>
    <property type="match status" value="1"/>
</dbReference>
<gene>
    <name evidence="3" type="ORF">TRFO_18583</name>
</gene>
<dbReference type="GO" id="GO:0005634">
    <property type="term" value="C:nucleus"/>
    <property type="evidence" value="ECO:0007669"/>
    <property type="project" value="TreeGrafter"/>
</dbReference>